<accession>A0A1M6CIM1</accession>
<dbReference type="Gene3D" id="1.10.10.10">
    <property type="entry name" value="Winged helix-like DNA-binding domain superfamily/Winged helix DNA-binding domain"/>
    <property type="match status" value="1"/>
</dbReference>
<comment type="similarity">
    <text evidence="1">Belongs to the LysR transcriptional regulatory family.</text>
</comment>
<evidence type="ECO:0000256" key="1">
    <source>
        <dbReference type="ARBA" id="ARBA00009437"/>
    </source>
</evidence>
<evidence type="ECO:0000313" key="7">
    <source>
        <dbReference type="Proteomes" id="UP000183982"/>
    </source>
</evidence>
<name>A0A1M6CIM1_9RHOB</name>
<dbReference type="Pfam" id="PF03466">
    <property type="entry name" value="LysR_substrate"/>
    <property type="match status" value="1"/>
</dbReference>
<dbReference type="PRINTS" id="PR00039">
    <property type="entry name" value="HTHLYSR"/>
</dbReference>
<dbReference type="RefSeq" id="WP_073248855.1">
    <property type="nucleotide sequence ID" value="NZ_FQZQ01000002.1"/>
</dbReference>
<evidence type="ECO:0000259" key="5">
    <source>
        <dbReference type="PROSITE" id="PS50931"/>
    </source>
</evidence>
<sequence length="291" mass="31556">MSKLPSLVWLRSFECAARHLSFTAAAGELGITQNALSLHVRSLEAKLGCKLFTRAARKLALTEVGQAYAFSLRRALGDIALSTSSLFGAGSAQVLTVRAPISTATLWLSRRLPEFVERHPGITIKLVSNIWAESIGHEDVDVELRLGTGGWDDFVSRKISSEKIVPIAATSIGSQQAVIDVLKQGPMVQILGYEDMSQLYLSAHDVILSEQTSPFSVDTTIAAIEIVAAGGGYAVVLERFANYAVEFGHPITIVGEPIPFNQSHYLIVGSAPEVNDTSKQLFEAWVEEIFQ</sequence>
<dbReference type="OrthoDB" id="9813056at2"/>
<dbReference type="InterPro" id="IPR005119">
    <property type="entry name" value="LysR_subst-bd"/>
</dbReference>
<dbReference type="Pfam" id="PF00126">
    <property type="entry name" value="HTH_1"/>
    <property type="match status" value="1"/>
</dbReference>
<gene>
    <name evidence="6" type="ORF">SAMN05444000_10276</name>
</gene>
<dbReference type="PANTHER" id="PTHR30537">
    <property type="entry name" value="HTH-TYPE TRANSCRIPTIONAL REGULATOR"/>
    <property type="match status" value="1"/>
</dbReference>
<dbReference type="SUPFAM" id="SSF46785">
    <property type="entry name" value="Winged helix' DNA-binding domain"/>
    <property type="match status" value="1"/>
</dbReference>
<dbReference type="Proteomes" id="UP000183982">
    <property type="component" value="Unassembled WGS sequence"/>
</dbReference>
<reference evidence="7" key="1">
    <citation type="submission" date="2016-11" db="EMBL/GenBank/DDBJ databases">
        <authorList>
            <person name="Varghese N."/>
            <person name="Submissions S."/>
        </authorList>
    </citation>
    <scope>NUCLEOTIDE SEQUENCE [LARGE SCALE GENOMIC DNA]</scope>
    <source>
        <strain evidence="7">DSM 100564</strain>
    </source>
</reference>
<dbReference type="SUPFAM" id="SSF53850">
    <property type="entry name" value="Periplasmic binding protein-like II"/>
    <property type="match status" value="1"/>
</dbReference>
<proteinExistence type="inferred from homology"/>
<dbReference type="GO" id="GO:0003700">
    <property type="term" value="F:DNA-binding transcription factor activity"/>
    <property type="evidence" value="ECO:0007669"/>
    <property type="project" value="InterPro"/>
</dbReference>
<protein>
    <submittedName>
        <fullName evidence="6">LysR family transcriptional regulator, glycine cleavage system transcriptional activator</fullName>
    </submittedName>
</protein>
<dbReference type="STRING" id="1470563.SAMN05444000_10276"/>
<keyword evidence="3" id="KW-0238">DNA-binding</keyword>
<dbReference type="AlphaFoldDB" id="A0A1M6CIM1"/>
<keyword evidence="2" id="KW-0805">Transcription regulation</keyword>
<dbReference type="PROSITE" id="PS50931">
    <property type="entry name" value="HTH_LYSR"/>
    <property type="match status" value="1"/>
</dbReference>
<dbReference type="Gene3D" id="3.40.190.10">
    <property type="entry name" value="Periplasmic binding protein-like II"/>
    <property type="match status" value="2"/>
</dbReference>
<dbReference type="InterPro" id="IPR000847">
    <property type="entry name" value="LysR_HTH_N"/>
</dbReference>
<evidence type="ECO:0000256" key="4">
    <source>
        <dbReference type="ARBA" id="ARBA00023163"/>
    </source>
</evidence>
<feature type="domain" description="HTH lysR-type" evidence="5">
    <location>
        <begin position="5"/>
        <end position="62"/>
    </location>
</feature>
<dbReference type="EMBL" id="FQZQ01000002">
    <property type="protein sequence ID" value="SHI60885.1"/>
    <property type="molecule type" value="Genomic_DNA"/>
</dbReference>
<evidence type="ECO:0000313" key="6">
    <source>
        <dbReference type="EMBL" id="SHI60885.1"/>
    </source>
</evidence>
<keyword evidence="7" id="KW-1185">Reference proteome</keyword>
<keyword evidence="4" id="KW-0804">Transcription</keyword>
<dbReference type="InterPro" id="IPR036388">
    <property type="entry name" value="WH-like_DNA-bd_sf"/>
</dbReference>
<dbReference type="InterPro" id="IPR036390">
    <property type="entry name" value="WH_DNA-bd_sf"/>
</dbReference>
<dbReference type="GO" id="GO:0003677">
    <property type="term" value="F:DNA binding"/>
    <property type="evidence" value="ECO:0007669"/>
    <property type="project" value="UniProtKB-KW"/>
</dbReference>
<organism evidence="6 7">
    <name type="scientific">Shimia gijangensis</name>
    <dbReference type="NCBI Taxonomy" id="1470563"/>
    <lineage>
        <taxon>Bacteria</taxon>
        <taxon>Pseudomonadati</taxon>
        <taxon>Pseudomonadota</taxon>
        <taxon>Alphaproteobacteria</taxon>
        <taxon>Rhodobacterales</taxon>
        <taxon>Roseobacteraceae</taxon>
    </lineage>
</organism>
<dbReference type="PANTHER" id="PTHR30537:SF5">
    <property type="entry name" value="HTH-TYPE TRANSCRIPTIONAL ACTIVATOR TTDR-RELATED"/>
    <property type="match status" value="1"/>
</dbReference>
<dbReference type="InterPro" id="IPR058163">
    <property type="entry name" value="LysR-type_TF_proteobact-type"/>
</dbReference>
<evidence type="ECO:0000256" key="2">
    <source>
        <dbReference type="ARBA" id="ARBA00023015"/>
    </source>
</evidence>
<evidence type="ECO:0000256" key="3">
    <source>
        <dbReference type="ARBA" id="ARBA00023125"/>
    </source>
</evidence>